<dbReference type="AlphaFoldDB" id="A0A4D6N331"/>
<protein>
    <submittedName>
        <fullName evidence="2">Uncharacterized protein</fullName>
    </submittedName>
</protein>
<proteinExistence type="predicted"/>
<evidence type="ECO:0000313" key="2">
    <source>
        <dbReference type="EMBL" id="QCE07708.1"/>
    </source>
</evidence>
<dbReference type="EMBL" id="CP039353">
    <property type="protein sequence ID" value="QCE07708.1"/>
    <property type="molecule type" value="Genomic_DNA"/>
</dbReference>
<dbReference type="EMBL" id="CP039353">
    <property type="protein sequence ID" value="QCE07707.1"/>
    <property type="molecule type" value="Genomic_DNA"/>
</dbReference>
<keyword evidence="3" id="KW-1185">Reference proteome</keyword>
<accession>A0A4D6N331</accession>
<reference evidence="2 3" key="1">
    <citation type="submission" date="2019-04" db="EMBL/GenBank/DDBJ databases">
        <title>An improved genome assembly and genetic linkage map for asparagus bean, Vigna unguiculata ssp. sesquipedialis.</title>
        <authorList>
            <person name="Xia Q."/>
            <person name="Zhang R."/>
            <person name="Dong Y."/>
        </authorList>
    </citation>
    <scope>NUCLEOTIDE SEQUENCE [LARGE SCALE GENOMIC DNA]</scope>
    <source>
        <tissue evidence="2">Leaf</tissue>
    </source>
</reference>
<name>A0A4D6N331_VIGUN</name>
<organism evidence="2 3">
    <name type="scientific">Vigna unguiculata</name>
    <name type="common">Cowpea</name>
    <dbReference type="NCBI Taxonomy" id="3917"/>
    <lineage>
        <taxon>Eukaryota</taxon>
        <taxon>Viridiplantae</taxon>
        <taxon>Streptophyta</taxon>
        <taxon>Embryophyta</taxon>
        <taxon>Tracheophyta</taxon>
        <taxon>Spermatophyta</taxon>
        <taxon>Magnoliopsida</taxon>
        <taxon>eudicotyledons</taxon>
        <taxon>Gunneridae</taxon>
        <taxon>Pentapetalae</taxon>
        <taxon>rosids</taxon>
        <taxon>fabids</taxon>
        <taxon>Fabales</taxon>
        <taxon>Fabaceae</taxon>
        <taxon>Papilionoideae</taxon>
        <taxon>50 kb inversion clade</taxon>
        <taxon>NPAAA clade</taxon>
        <taxon>indigoferoid/millettioid clade</taxon>
        <taxon>Phaseoleae</taxon>
        <taxon>Vigna</taxon>
    </lineage>
</organism>
<sequence>MAVAQRKSGEESAEDGVELVEEGFADTAMVFAFENWIWNGGVGECLVQFNVFCVVH</sequence>
<evidence type="ECO:0000313" key="1">
    <source>
        <dbReference type="EMBL" id="QCE07707.1"/>
    </source>
</evidence>
<dbReference type="Proteomes" id="UP000501690">
    <property type="component" value="Linkage Group LG9"/>
</dbReference>
<evidence type="ECO:0000313" key="3">
    <source>
        <dbReference type="Proteomes" id="UP000501690"/>
    </source>
</evidence>
<gene>
    <name evidence="1" type="ORF">DEO72_LG9g2727</name>
    <name evidence="2" type="ORF">DEO72_LG9g2728</name>
</gene>